<dbReference type="PANTHER" id="PTHR13061:SF29">
    <property type="entry name" value="GAMMA CARBONIC ANHYDRASE-LIKE 1, MITOCHONDRIAL-RELATED"/>
    <property type="match status" value="1"/>
</dbReference>
<dbReference type="EMBL" id="VWOX01000006">
    <property type="protein sequence ID" value="KAA5543266.1"/>
    <property type="molecule type" value="Genomic_DNA"/>
</dbReference>
<name>A0A5M6D9F3_9BACT</name>
<dbReference type="InterPro" id="IPR047324">
    <property type="entry name" value="LbH_gamma_CA-like"/>
</dbReference>
<comment type="caution">
    <text evidence="1">The sequence shown here is derived from an EMBL/GenBank/DDBJ whole genome shotgun (WGS) entry which is preliminary data.</text>
</comment>
<dbReference type="PANTHER" id="PTHR13061">
    <property type="entry name" value="DYNACTIN SUBUNIT P25"/>
    <property type="match status" value="1"/>
</dbReference>
<accession>A0A5M6D9F3</accession>
<protein>
    <submittedName>
        <fullName evidence="1">Gamma carbonic anhydrase family protein</fullName>
    </submittedName>
</protein>
<dbReference type="Proteomes" id="UP000324479">
    <property type="component" value="Unassembled WGS sequence"/>
</dbReference>
<dbReference type="InterPro" id="IPR050484">
    <property type="entry name" value="Transf_Hexapept/Carb_Anhydrase"/>
</dbReference>
<dbReference type="SUPFAM" id="SSF51161">
    <property type="entry name" value="Trimeric LpxA-like enzymes"/>
    <property type="match status" value="1"/>
</dbReference>
<dbReference type="Gene3D" id="2.160.10.10">
    <property type="entry name" value="Hexapeptide repeat proteins"/>
    <property type="match status" value="1"/>
</dbReference>
<reference evidence="1 2" key="1">
    <citation type="submission" date="2019-08" db="EMBL/GenBank/DDBJ databases">
        <authorList>
            <person name="Dhanesh K."/>
            <person name="Kumar G."/>
            <person name="Sasikala C."/>
            <person name="Venkata Ramana C."/>
        </authorList>
    </citation>
    <scope>NUCLEOTIDE SEQUENCE [LARGE SCALE GENOMIC DNA]</scope>
    <source>
        <strain evidence="1 2">JC645</strain>
    </source>
</reference>
<keyword evidence="2" id="KW-1185">Reference proteome</keyword>
<dbReference type="CDD" id="cd04645">
    <property type="entry name" value="LbH_gamma_CA_like"/>
    <property type="match status" value="1"/>
</dbReference>
<dbReference type="InterPro" id="IPR011004">
    <property type="entry name" value="Trimer_LpxA-like_sf"/>
</dbReference>
<evidence type="ECO:0000313" key="1">
    <source>
        <dbReference type="EMBL" id="KAA5543266.1"/>
    </source>
</evidence>
<dbReference type="AlphaFoldDB" id="A0A5M6D9F3"/>
<gene>
    <name evidence="1" type="ORF">FYK55_12025</name>
</gene>
<organism evidence="1 2">
    <name type="scientific">Roseiconus nitratireducens</name>
    <dbReference type="NCBI Taxonomy" id="2605748"/>
    <lineage>
        <taxon>Bacteria</taxon>
        <taxon>Pseudomonadati</taxon>
        <taxon>Planctomycetota</taxon>
        <taxon>Planctomycetia</taxon>
        <taxon>Pirellulales</taxon>
        <taxon>Pirellulaceae</taxon>
        <taxon>Roseiconus</taxon>
    </lineage>
</organism>
<dbReference type="Pfam" id="PF00132">
    <property type="entry name" value="Hexapep"/>
    <property type="match status" value="1"/>
</dbReference>
<proteinExistence type="predicted"/>
<evidence type="ECO:0000313" key="2">
    <source>
        <dbReference type="Proteomes" id="UP000324479"/>
    </source>
</evidence>
<dbReference type="InterPro" id="IPR001451">
    <property type="entry name" value="Hexapep"/>
</dbReference>
<sequence>MFIQLGDQSPKYASKQTWVAPGAVLIGDAILGVDASIWFGAVVRADQEPISIGDRTNIQDLCVLHTDPGFPITLGVDCTIGHRAILHGCSIGDGSLVGMGAIVLNGARIGNGCLIGAGALVPEGAEIPDGTLAVGMPARGIRELSAADKVGLRDAAARYVQRSKQYLSQARVIEDPRSAE</sequence>